<proteinExistence type="predicted"/>
<evidence type="ECO:0000313" key="2">
    <source>
        <dbReference type="Proteomes" id="UP001140074"/>
    </source>
</evidence>
<sequence length="316" mass="36379">MWNIFLTKDVGPCYLDAVFDLNQNGFQLWTLLFEYGGLTVPISFLITTSVTTTLLSDWLTEIAGADSDLPKKTIYVNTMQAYDFVGSVLPEWDIRYSKYYIVQELRELVLRGDHDAYNEDIVREVQRINADFLPAFMALRRVKAIPVKMNYVFSKTDEWLPKSKPELALFNHSSDALSRWRYLLWMTMLGRPSTTRIDLVLYYLHAVLMPGIESAYCKNQDHSLALVPFNMDAMEYGGSPLHESVRELRKRSLDGSLVCLSEDRELGQKAIVDTDLQVCYCEKFLQNKMCSHLVFCMPSAIHHPALPRLLQEIPRA</sequence>
<name>A0A9W8M758_9FUNG</name>
<dbReference type="Proteomes" id="UP001140074">
    <property type="component" value="Unassembled WGS sequence"/>
</dbReference>
<dbReference type="AlphaFoldDB" id="A0A9W8M758"/>
<keyword evidence="2" id="KW-1185">Reference proteome</keyword>
<dbReference type="EMBL" id="JANBUY010000012">
    <property type="protein sequence ID" value="KAJ2867734.1"/>
    <property type="molecule type" value="Genomic_DNA"/>
</dbReference>
<comment type="caution">
    <text evidence="1">The sequence shown here is derived from an EMBL/GenBank/DDBJ whole genome shotgun (WGS) entry which is preliminary data.</text>
</comment>
<gene>
    <name evidence="1" type="ORF">GGH94_000608</name>
</gene>
<protein>
    <submittedName>
        <fullName evidence="1">Uncharacterized protein</fullName>
    </submittedName>
</protein>
<accession>A0A9W8M758</accession>
<evidence type="ECO:0000313" key="1">
    <source>
        <dbReference type="EMBL" id="KAJ2867734.1"/>
    </source>
</evidence>
<organism evidence="1 2">
    <name type="scientific">Coemansia aciculifera</name>
    <dbReference type="NCBI Taxonomy" id="417176"/>
    <lineage>
        <taxon>Eukaryota</taxon>
        <taxon>Fungi</taxon>
        <taxon>Fungi incertae sedis</taxon>
        <taxon>Zoopagomycota</taxon>
        <taxon>Kickxellomycotina</taxon>
        <taxon>Kickxellomycetes</taxon>
        <taxon>Kickxellales</taxon>
        <taxon>Kickxellaceae</taxon>
        <taxon>Coemansia</taxon>
    </lineage>
</organism>
<reference evidence="1" key="1">
    <citation type="submission" date="2022-07" db="EMBL/GenBank/DDBJ databases">
        <title>Phylogenomic reconstructions and comparative analyses of Kickxellomycotina fungi.</title>
        <authorList>
            <person name="Reynolds N.K."/>
            <person name="Stajich J.E."/>
            <person name="Barry K."/>
            <person name="Grigoriev I.V."/>
            <person name="Crous P."/>
            <person name="Smith M.E."/>
        </authorList>
    </citation>
    <scope>NUCLEOTIDE SEQUENCE</scope>
    <source>
        <strain evidence="1">RSA 476</strain>
    </source>
</reference>